<comment type="caution">
    <text evidence="1">The sequence shown here is derived from an EMBL/GenBank/DDBJ whole genome shotgun (WGS) entry which is preliminary data.</text>
</comment>
<reference evidence="1 2" key="1">
    <citation type="journal article" date="2017" name="Nat. Commun.">
        <title>In situ click chemistry generation of cyclooxygenase-2 inhibitors.</title>
        <authorList>
            <person name="Bhardwaj A."/>
            <person name="Kaur J."/>
            <person name="Wuest M."/>
            <person name="Wuest F."/>
        </authorList>
    </citation>
    <scope>NUCLEOTIDE SEQUENCE [LARGE SCALE GENOMIC DNA]</scope>
    <source>
        <strain evidence="1">S2_018_000_R2_106</strain>
    </source>
</reference>
<organism evidence="1 2">
    <name type="scientific">Blastochloris viridis</name>
    <name type="common">Rhodopseudomonas viridis</name>
    <dbReference type="NCBI Taxonomy" id="1079"/>
    <lineage>
        <taxon>Bacteria</taxon>
        <taxon>Pseudomonadati</taxon>
        <taxon>Pseudomonadota</taxon>
        <taxon>Alphaproteobacteria</taxon>
        <taxon>Hyphomicrobiales</taxon>
        <taxon>Blastochloridaceae</taxon>
        <taxon>Blastochloris</taxon>
    </lineage>
</organism>
<sequence length="168" mass="18670">MTTKPLVATTIVLGYYHAPGFNGTEPTLFGQVRGFYNPKTGDKLKGSPGERSLFGEHYKPTEDADIVDTAVRCAHREYWLPSNDTLGRADFTLLKENIETDNSINTLFFLNRIALPHQIGNGEGDGLLHIPLSQVSWYIRDGVITEASIKTLAACDLSYLWHQLTGED</sequence>
<dbReference type="EMBL" id="VAFM01000001">
    <property type="protein sequence ID" value="TKW61928.1"/>
    <property type="molecule type" value="Genomic_DNA"/>
</dbReference>
<name>A0A6N4RFI2_BLAVI</name>
<gene>
    <name evidence="1" type="ORF">DI628_04715</name>
</gene>
<proteinExistence type="predicted"/>
<dbReference type="AlphaFoldDB" id="A0A6N4RFI2"/>
<accession>A0A6N4RFI2</accession>
<evidence type="ECO:0000313" key="1">
    <source>
        <dbReference type="EMBL" id="TKW61928.1"/>
    </source>
</evidence>
<dbReference type="Proteomes" id="UP000320948">
    <property type="component" value="Unassembled WGS sequence"/>
</dbReference>
<protein>
    <submittedName>
        <fullName evidence="1">Uncharacterized protein</fullName>
    </submittedName>
</protein>
<evidence type="ECO:0000313" key="2">
    <source>
        <dbReference type="Proteomes" id="UP000320948"/>
    </source>
</evidence>